<feature type="compositionally biased region" description="Polar residues" evidence="1">
    <location>
        <begin position="293"/>
        <end position="307"/>
    </location>
</feature>
<proteinExistence type="predicted"/>
<sequence length="320" mass="35051">MLLIITAASSLVPHTKTPQYPRAWAVSLPSPMKACATPTAVVSPTSLPRHSFRIIYQGQEGLVGGTLIPSSRCSTTFGSLPESRLSASRASYSRRDYLVYTGPIDQSPKPSRAVKEAARCNYTDYVSTYVTYPSKGLLPFPRGSVDITYGCEVWGDIVNTPLLVNLAFNIVSRTPIQSCGMSWFPSPLCFNRKEVKEAIHAPVETEWAEFTPCVHGPAKRDREERTGTACPLTTTRQRSQPLWDGQREPARTAKLHDTDDNESVTTALARRPSPPSYSHSATTTPTLRHDNVANDSPTSVTTTAGVRVAQNQDGWEVAEI</sequence>
<accession>A0A0C9SVC4</accession>
<dbReference type="EMBL" id="KN819353">
    <property type="protein sequence ID" value="KIJ13264.1"/>
    <property type="molecule type" value="Genomic_DNA"/>
</dbReference>
<feature type="compositionally biased region" description="Polar residues" evidence="1">
    <location>
        <begin position="231"/>
        <end position="240"/>
    </location>
</feature>
<name>A0A0C9SVC4_PAXIN</name>
<feature type="compositionally biased region" description="Basic and acidic residues" evidence="1">
    <location>
        <begin position="245"/>
        <end position="258"/>
    </location>
</feature>
<evidence type="ECO:0000313" key="3">
    <source>
        <dbReference type="Proteomes" id="UP000053647"/>
    </source>
</evidence>
<evidence type="ECO:0000313" key="2">
    <source>
        <dbReference type="EMBL" id="KIJ13264.1"/>
    </source>
</evidence>
<dbReference type="AlphaFoldDB" id="A0A0C9SVC4"/>
<feature type="region of interest" description="Disordered" evidence="1">
    <location>
        <begin position="217"/>
        <end position="307"/>
    </location>
</feature>
<dbReference type="OrthoDB" id="443318at2759"/>
<dbReference type="Proteomes" id="UP000053647">
    <property type="component" value="Unassembled WGS sequence"/>
</dbReference>
<keyword evidence="3" id="KW-1185">Reference proteome</keyword>
<dbReference type="HOGENOM" id="CLU_869055_0_0_1"/>
<organism evidence="2 3">
    <name type="scientific">Paxillus involutus ATCC 200175</name>
    <dbReference type="NCBI Taxonomy" id="664439"/>
    <lineage>
        <taxon>Eukaryota</taxon>
        <taxon>Fungi</taxon>
        <taxon>Dikarya</taxon>
        <taxon>Basidiomycota</taxon>
        <taxon>Agaricomycotina</taxon>
        <taxon>Agaricomycetes</taxon>
        <taxon>Agaricomycetidae</taxon>
        <taxon>Boletales</taxon>
        <taxon>Paxilineae</taxon>
        <taxon>Paxillaceae</taxon>
        <taxon>Paxillus</taxon>
    </lineage>
</organism>
<gene>
    <name evidence="2" type="ORF">PAXINDRAFT_13831</name>
</gene>
<reference evidence="3" key="2">
    <citation type="submission" date="2015-01" db="EMBL/GenBank/DDBJ databases">
        <title>Evolutionary Origins and Diversification of the Mycorrhizal Mutualists.</title>
        <authorList>
            <consortium name="DOE Joint Genome Institute"/>
            <consortium name="Mycorrhizal Genomics Consortium"/>
            <person name="Kohler A."/>
            <person name="Kuo A."/>
            <person name="Nagy L.G."/>
            <person name="Floudas D."/>
            <person name="Copeland A."/>
            <person name="Barry K.W."/>
            <person name="Cichocki N."/>
            <person name="Veneault-Fourrey C."/>
            <person name="LaButti K."/>
            <person name="Lindquist E.A."/>
            <person name="Lipzen A."/>
            <person name="Lundell T."/>
            <person name="Morin E."/>
            <person name="Murat C."/>
            <person name="Riley R."/>
            <person name="Ohm R."/>
            <person name="Sun H."/>
            <person name="Tunlid A."/>
            <person name="Henrissat B."/>
            <person name="Grigoriev I.V."/>
            <person name="Hibbett D.S."/>
            <person name="Martin F."/>
        </authorList>
    </citation>
    <scope>NUCLEOTIDE SEQUENCE [LARGE SCALE GENOMIC DNA]</scope>
    <source>
        <strain evidence="3">ATCC 200175</strain>
    </source>
</reference>
<reference evidence="2 3" key="1">
    <citation type="submission" date="2014-06" db="EMBL/GenBank/DDBJ databases">
        <authorList>
            <consortium name="DOE Joint Genome Institute"/>
            <person name="Kuo A."/>
            <person name="Kohler A."/>
            <person name="Nagy L.G."/>
            <person name="Floudas D."/>
            <person name="Copeland A."/>
            <person name="Barry K.W."/>
            <person name="Cichocki N."/>
            <person name="Veneault-Fourrey C."/>
            <person name="LaButti K."/>
            <person name="Lindquist E.A."/>
            <person name="Lipzen A."/>
            <person name="Lundell T."/>
            <person name="Morin E."/>
            <person name="Murat C."/>
            <person name="Sun H."/>
            <person name="Tunlid A."/>
            <person name="Henrissat B."/>
            <person name="Grigoriev I.V."/>
            <person name="Hibbett D.S."/>
            <person name="Martin F."/>
            <person name="Nordberg H.P."/>
            <person name="Cantor M.N."/>
            <person name="Hua S.X."/>
        </authorList>
    </citation>
    <scope>NUCLEOTIDE SEQUENCE [LARGE SCALE GENOMIC DNA]</scope>
    <source>
        <strain evidence="2 3">ATCC 200175</strain>
    </source>
</reference>
<feature type="compositionally biased region" description="Polar residues" evidence="1">
    <location>
        <begin position="276"/>
        <end position="286"/>
    </location>
</feature>
<evidence type="ECO:0000256" key="1">
    <source>
        <dbReference type="SAM" id="MobiDB-lite"/>
    </source>
</evidence>
<protein>
    <submittedName>
        <fullName evidence="2">Uncharacterized protein</fullName>
    </submittedName>
</protein>